<dbReference type="STRING" id="455.Ljam_0492"/>
<evidence type="ECO:0000313" key="2">
    <source>
        <dbReference type="EMBL" id="KTD11298.1"/>
    </source>
</evidence>
<organism evidence="2 3">
    <name type="scientific">Legionella jamestowniensis</name>
    <dbReference type="NCBI Taxonomy" id="455"/>
    <lineage>
        <taxon>Bacteria</taxon>
        <taxon>Pseudomonadati</taxon>
        <taxon>Pseudomonadota</taxon>
        <taxon>Gammaproteobacteria</taxon>
        <taxon>Legionellales</taxon>
        <taxon>Legionellaceae</taxon>
        <taxon>Legionella</taxon>
    </lineage>
</organism>
<gene>
    <name evidence="2" type="ORF">Ljam_0492</name>
</gene>
<feature type="transmembrane region" description="Helical" evidence="1">
    <location>
        <begin position="12"/>
        <end position="34"/>
    </location>
</feature>
<keyword evidence="1" id="KW-1133">Transmembrane helix</keyword>
<feature type="transmembrane region" description="Helical" evidence="1">
    <location>
        <begin position="87"/>
        <end position="112"/>
    </location>
</feature>
<sequence>MENKKTPCQFLSWTAIFSAAIIGVGLNFLLNLLSLGLGISSFSIDMQGKTSLSFAGFICFCISSIVAMFFTGWFAGRLSPPFLQGKLWGAFYGFLAWSLLLIITVILITNMIQFLAFHSNFTANLVSIKLTHSSPMLTETTAHLTKKSPLSFNIETTQKVLTLNAMLTFILFFLGALSSCIGGFLGYKSCLKNSTLNE</sequence>
<accession>A0A0W0UTV3</accession>
<dbReference type="PATRIC" id="fig|455.5.peg.520"/>
<dbReference type="OrthoDB" id="5652645at2"/>
<name>A0A0W0UTV3_9GAMM</name>
<keyword evidence="1" id="KW-0472">Membrane</keyword>
<proteinExistence type="predicted"/>
<comment type="caution">
    <text evidence="2">The sequence shown here is derived from an EMBL/GenBank/DDBJ whole genome shotgun (WGS) entry which is preliminary data.</text>
</comment>
<dbReference type="AlphaFoldDB" id="A0A0W0UTV3"/>
<keyword evidence="1" id="KW-0812">Transmembrane</keyword>
<evidence type="ECO:0008006" key="4">
    <source>
        <dbReference type="Google" id="ProtNLM"/>
    </source>
</evidence>
<protein>
    <recommendedName>
        <fullName evidence="4">Transmembrane protein</fullName>
    </recommendedName>
</protein>
<feature type="transmembrane region" description="Helical" evidence="1">
    <location>
        <begin position="165"/>
        <end position="187"/>
    </location>
</feature>
<dbReference type="RefSeq" id="WP_131762298.1">
    <property type="nucleotide sequence ID" value="NZ_CAAAJF010000004.1"/>
</dbReference>
<feature type="transmembrane region" description="Helical" evidence="1">
    <location>
        <begin position="54"/>
        <end position="75"/>
    </location>
</feature>
<dbReference type="EMBL" id="LNYG01000008">
    <property type="protein sequence ID" value="KTD11298.1"/>
    <property type="molecule type" value="Genomic_DNA"/>
</dbReference>
<reference evidence="2 3" key="1">
    <citation type="submission" date="2015-11" db="EMBL/GenBank/DDBJ databases">
        <title>Genomic analysis of 38 Legionella species identifies large and diverse effector repertoires.</title>
        <authorList>
            <person name="Burstein D."/>
            <person name="Amaro F."/>
            <person name="Zusman T."/>
            <person name="Lifshitz Z."/>
            <person name="Cohen O."/>
            <person name="Gilbert J.A."/>
            <person name="Pupko T."/>
            <person name="Shuman H.A."/>
            <person name="Segal G."/>
        </authorList>
    </citation>
    <scope>NUCLEOTIDE SEQUENCE [LARGE SCALE GENOMIC DNA]</scope>
    <source>
        <strain evidence="2 3">JA-26-G1-E2</strain>
    </source>
</reference>
<dbReference type="Proteomes" id="UP000054715">
    <property type="component" value="Unassembled WGS sequence"/>
</dbReference>
<evidence type="ECO:0000256" key="1">
    <source>
        <dbReference type="SAM" id="Phobius"/>
    </source>
</evidence>
<evidence type="ECO:0000313" key="3">
    <source>
        <dbReference type="Proteomes" id="UP000054715"/>
    </source>
</evidence>